<feature type="compositionally biased region" description="Acidic residues" evidence="2">
    <location>
        <begin position="174"/>
        <end position="190"/>
    </location>
</feature>
<dbReference type="Proteomes" id="UP000887574">
    <property type="component" value="Unplaced"/>
</dbReference>
<dbReference type="InterPro" id="IPR035892">
    <property type="entry name" value="C2_domain_sf"/>
</dbReference>
<evidence type="ECO:0000256" key="2">
    <source>
        <dbReference type="SAM" id="MobiDB-lite"/>
    </source>
</evidence>
<organism evidence="4 5">
    <name type="scientific">Ditylenchus dipsaci</name>
    <dbReference type="NCBI Taxonomy" id="166011"/>
    <lineage>
        <taxon>Eukaryota</taxon>
        <taxon>Metazoa</taxon>
        <taxon>Ecdysozoa</taxon>
        <taxon>Nematoda</taxon>
        <taxon>Chromadorea</taxon>
        <taxon>Rhabditida</taxon>
        <taxon>Tylenchina</taxon>
        <taxon>Tylenchomorpha</taxon>
        <taxon>Sphaerularioidea</taxon>
        <taxon>Anguinidae</taxon>
        <taxon>Anguininae</taxon>
        <taxon>Ditylenchus</taxon>
    </lineage>
</organism>
<accession>A0A915DP53</accession>
<dbReference type="Gene3D" id="3.20.20.190">
    <property type="entry name" value="Phosphatidylinositol (PI) phosphodiesterase"/>
    <property type="match status" value="1"/>
</dbReference>
<dbReference type="InterPro" id="IPR001711">
    <property type="entry name" value="PLipase_C_Pinositol-sp_Y"/>
</dbReference>
<feature type="region of interest" description="Disordered" evidence="2">
    <location>
        <begin position="174"/>
        <end position="250"/>
    </location>
</feature>
<dbReference type="Pfam" id="PF00388">
    <property type="entry name" value="PI-PLC-X"/>
    <property type="match status" value="1"/>
</dbReference>
<feature type="compositionally biased region" description="Polar residues" evidence="2">
    <location>
        <begin position="301"/>
        <end position="325"/>
    </location>
</feature>
<name>A0A915DP53_9BILA</name>
<dbReference type="InterPro" id="IPR001192">
    <property type="entry name" value="PI-PLC_fam"/>
</dbReference>
<feature type="compositionally biased region" description="Low complexity" evidence="2">
    <location>
        <begin position="227"/>
        <end position="244"/>
    </location>
</feature>
<dbReference type="GO" id="GO:0051209">
    <property type="term" value="P:release of sequestered calcium ion into cytosol"/>
    <property type="evidence" value="ECO:0007669"/>
    <property type="project" value="TreeGrafter"/>
</dbReference>
<dbReference type="GO" id="GO:0016042">
    <property type="term" value="P:lipid catabolic process"/>
    <property type="evidence" value="ECO:0007669"/>
    <property type="project" value="UniProtKB-KW"/>
</dbReference>
<keyword evidence="1" id="KW-0443">Lipid metabolism</keyword>
<keyword evidence="1" id="KW-0442">Lipid degradation</keyword>
<comment type="catalytic activity">
    <reaction evidence="1">
        <text>a 1,2-diacyl-sn-glycero-3-phospho-(1D-myo-inositol-4,5-bisphosphate) + H2O = 1D-myo-inositol 1,4,5-trisphosphate + a 1,2-diacyl-sn-glycerol + H(+)</text>
        <dbReference type="Rhea" id="RHEA:33179"/>
        <dbReference type="ChEBI" id="CHEBI:15377"/>
        <dbReference type="ChEBI" id="CHEBI:15378"/>
        <dbReference type="ChEBI" id="CHEBI:17815"/>
        <dbReference type="ChEBI" id="CHEBI:58456"/>
        <dbReference type="ChEBI" id="CHEBI:203600"/>
        <dbReference type="EC" id="3.1.4.11"/>
    </reaction>
</comment>
<dbReference type="SMART" id="SM00149">
    <property type="entry name" value="PLCYc"/>
    <property type="match status" value="1"/>
</dbReference>
<dbReference type="GO" id="GO:0046488">
    <property type="term" value="P:phosphatidylinositol metabolic process"/>
    <property type="evidence" value="ECO:0007669"/>
    <property type="project" value="TreeGrafter"/>
</dbReference>
<evidence type="ECO:0000313" key="4">
    <source>
        <dbReference type="Proteomes" id="UP000887574"/>
    </source>
</evidence>
<reference evidence="5" key="1">
    <citation type="submission" date="2022-11" db="UniProtKB">
        <authorList>
            <consortium name="WormBaseParasite"/>
        </authorList>
    </citation>
    <scope>IDENTIFICATION</scope>
</reference>
<dbReference type="Pfam" id="PF00387">
    <property type="entry name" value="PI-PLC-Y"/>
    <property type="match status" value="1"/>
</dbReference>
<protein>
    <recommendedName>
        <fullName evidence="1">Phosphoinositide phospholipase C</fullName>
        <ecNumber evidence="1">3.1.4.11</ecNumber>
    </recommendedName>
</protein>
<dbReference type="WBParaSite" id="jg22064">
    <property type="protein sequence ID" value="jg22064"/>
    <property type="gene ID" value="jg22064"/>
</dbReference>
<dbReference type="GO" id="GO:0007186">
    <property type="term" value="P:G protein-coupled receptor signaling pathway"/>
    <property type="evidence" value="ECO:0007669"/>
    <property type="project" value="TreeGrafter"/>
</dbReference>
<dbReference type="Gene3D" id="2.60.40.150">
    <property type="entry name" value="C2 domain"/>
    <property type="match status" value="1"/>
</dbReference>
<proteinExistence type="predicted"/>
<dbReference type="PROSITE" id="PS50007">
    <property type="entry name" value="PIPLC_X_DOMAIN"/>
    <property type="match status" value="1"/>
</dbReference>
<evidence type="ECO:0000313" key="5">
    <source>
        <dbReference type="WBParaSite" id="jg22064"/>
    </source>
</evidence>
<dbReference type="PANTHER" id="PTHR10336:SF6">
    <property type="entry name" value="1-PHOSPHATIDYLINOSITOL 4,5-BISPHOSPHATE PHOSPHODIESTERASE EPSILON-1"/>
    <property type="match status" value="1"/>
</dbReference>
<evidence type="ECO:0000259" key="3">
    <source>
        <dbReference type="PROSITE" id="PS50008"/>
    </source>
</evidence>
<dbReference type="GO" id="GO:0048015">
    <property type="term" value="P:phosphatidylinositol-mediated signaling"/>
    <property type="evidence" value="ECO:0007669"/>
    <property type="project" value="TreeGrafter"/>
</dbReference>
<feature type="region of interest" description="Disordered" evidence="2">
    <location>
        <begin position="300"/>
        <end position="325"/>
    </location>
</feature>
<sequence length="512" mass="57569">MSFEGFVRTCRIHQTTRVFSRDVSTGTTTGCRCIELDCWDGDDGLPLIYHGHTFTTKISFRQVVDVIKRVLLKQVIFRIENHCSLQQQAKMAQSLRLVSNFLFDSDYSDSPRLPSPWQLKNRILIKKNVGDRTFHWNLLPRQNIHIGDTSVRLHHRKHSRSSYDSSTTIDDLDEFLDEEDVETDEVDERTDGDNSISSLVSDRAIRERKHTDEIPRLDLKPDDETISNSGYGYSPSTNNNSNSNATGRPVNSVTRLPTGHIIAQELSDLVIYSQAVKFKGFLFEFHGAVANDNTELRPYAYSNSSSNTPKMRSQQQSPSPNSGASCYQVSSLTEASARKLCRKHSQKCIAYTRHHIMRTYPGEFWQCGLQMVALNFQTPDVAMAVNSAMFEQSGSCGYTLKVSIKKGCTLFTKNSLKLSQELYGHYTSTLWKLHPVSKDMSNCSALILQITIISGQYVCPGVFTASPFIEIEVIGVPADCAREKSKIIGRNSVTHSGIFTLFSELILGISFP</sequence>
<dbReference type="SMART" id="SM00148">
    <property type="entry name" value="PLCXc"/>
    <property type="match status" value="1"/>
</dbReference>
<dbReference type="GO" id="GO:0007265">
    <property type="term" value="P:Ras protein signal transduction"/>
    <property type="evidence" value="ECO:0007669"/>
    <property type="project" value="TreeGrafter"/>
</dbReference>
<dbReference type="PANTHER" id="PTHR10336">
    <property type="entry name" value="PHOSPHOINOSITIDE-SPECIFIC PHOSPHOLIPASE C FAMILY PROTEIN"/>
    <property type="match status" value="1"/>
</dbReference>
<feature type="compositionally biased region" description="Basic and acidic residues" evidence="2">
    <location>
        <begin position="203"/>
        <end position="223"/>
    </location>
</feature>
<dbReference type="PRINTS" id="PR00390">
    <property type="entry name" value="PHPHLIPASEC"/>
</dbReference>
<dbReference type="GO" id="GO:0004435">
    <property type="term" value="F:phosphatidylinositol-4,5-bisphosphate phospholipase C activity"/>
    <property type="evidence" value="ECO:0007669"/>
    <property type="project" value="UniProtKB-EC"/>
</dbReference>
<dbReference type="EC" id="3.1.4.11" evidence="1"/>
<dbReference type="InterPro" id="IPR017946">
    <property type="entry name" value="PLC-like_Pdiesterase_TIM-brl"/>
</dbReference>
<keyword evidence="1" id="KW-0378">Hydrolase</keyword>
<dbReference type="InterPro" id="IPR000909">
    <property type="entry name" value="PLipase_C_PInositol-sp_X_dom"/>
</dbReference>
<dbReference type="AlphaFoldDB" id="A0A915DP53"/>
<dbReference type="PROSITE" id="PS50008">
    <property type="entry name" value="PIPLC_Y_DOMAIN"/>
    <property type="match status" value="1"/>
</dbReference>
<evidence type="ECO:0000256" key="1">
    <source>
        <dbReference type="RuleBase" id="RU361133"/>
    </source>
</evidence>
<dbReference type="SUPFAM" id="SSF51695">
    <property type="entry name" value="PLC-like phosphodiesterases"/>
    <property type="match status" value="1"/>
</dbReference>
<feature type="domain" description="PI-PLC Y-box" evidence="3">
    <location>
        <begin position="266"/>
        <end position="401"/>
    </location>
</feature>
<keyword evidence="4" id="KW-1185">Reference proteome</keyword>